<evidence type="ECO:0000313" key="2">
    <source>
        <dbReference type="Proteomes" id="UP000233597"/>
    </source>
</evidence>
<accession>A0A2N3KXZ5</accession>
<protein>
    <submittedName>
        <fullName evidence="1">Uncharacterized protein</fullName>
    </submittedName>
</protein>
<dbReference type="AlphaFoldDB" id="A0A2N3KXZ5"/>
<proteinExistence type="predicted"/>
<dbReference type="EMBL" id="NWTK01000002">
    <property type="protein sequence ID" value="PKR55441.1"/>
    <property type="molecule type" value="Genomic_DNA"/>
</dbReference>
<gene>
    <name evidence="1" type="ORF">COO20_04530</name>
</gene>
<evidence type="ECO:0000313" key="1">
    <source>
        <dbReference type="EMBL" id="PKR55441.1"/>
    </source>
</evidence>
<organism evidence="1 2">
    <name type="scientific">Thalassospira marina</name>
    <dbReference type="NCBI Taxonomy" id="2048283"/>
    <lineage>
        <taxon>Bacteria</taxon>
        <taxon>Pseudomonadati</taxon>
        <taxon>Pseudomonadota</taxon>
        <taxon>Alphaproteobacteria</taxon>
        <taxon>Rhodospirillales</taxon>
        <taxon>Thalassospiraceae</taxon>
        <taxon>Thalassospira</taxon>
    </lineage>
</organism>
<name>A0A2N3KXZ5_9PROT</name>
<dbReference type="Proteomes" id="UP000233597">
    <property type="component" value="Unassembled WGS sequence"/>
</dbReference>
<sequence length="77" mass="8970">MTPDWKDISSAPLGSYRIQRAGKNGTCKFHIPEMVMTGRVGEKETRPSYYIPDQDRWNFYTKENGPTHWDHMPEGPK</sequence>
<reference evidence="1 2" key="1">
    <citation type="submission" date="2017-09" db="EMBL/GenBank/DDBJ databases">
        <title>Biodiversity and function of Thalassospira species in the particle-attached aromatic-hydrocarbon-degrading consortia from the surface seawater of the South China Sea.</title>
        <authorList>
            <person name="Dong C."/>
            <person name="Liu R."/>
            <person name="Shao Z."/>
        </authorList>
    </citation>
    <scope>NUCLEOTIDE SEQUENCE [LARGE SCALE GENOMIC DNA]</scope>
    <source>
        <strain evidence="1 2">CSC1P2</strain>
    </source>
</reference>
<dbReference type="RefSeq" id="WP_101264490.1">
    <property type="nucleotide sequence ID" value="NZ_NWTK01000002.1"/>
</dbReference>
<comment type="caution">
    <text evidence="1">The sequence shown here is derived from an EMBL/GenBank/DDBJ whole genome shotgun (WGS) entry which is preliminary data.</text>
</comment>